<dbReference type="RefSeq" id="WP_099150161.1">
    <property type="nucleotide sequence ID" value="NZ_PDUD01000018.1"/>
</dbReference>
<dbReference type="PANTHER" id="PTHR30441:SF8">
    <property type="entry name" value="DUF748 DOMAIN-CONTAINING PROTEIN"/>
    <property type="match status" value="1"/>
</dbReference>
<evidence type="ECO:0000259" key="3">
    <source>
        <dbReference type="Pfam" id="PF05170"/>
    </source>
</evidence>
<comment type="caution">
    <text evidence="4">The sequence shown here is derived from an EMBL/GenBank/DDBJ whole genome shotgun (WGS) entry which is preliminary data.</text>
</comment>
<feature type="compositionally biased region" description="Basic and acidic residues" evidence="2">
    <location>
        <begin position="1015"/>
        <end position="1031"/>
    </location>
</feature>
<keyword evidence="1" id="KW-0175">Coiled coil</keyword>
<evidence type="ECO:0000256" key="1">
    <source>
        <dbReference type="SAM" id="Coils"/>
    </source>
</evidence>
<dbReference type="PANTHER" id="PTHR30441">
    <property type="entry name" value="DUF748 DOMAIN-CONTAINING PROTEIN"/>
    <property type="match status" value="1"/>
</dbReference>
<feature type="domain" description="AsmA" evidence="3">
    <location>
        <begin position="2"/>
        <end position="185"/>
    </location>
</feature>
<keyword evidence="5" id="KW-1185">Reference proteome</keyword>
<organism evidence="4 5">
    <name type="scientific">Flavilitoribacter nigricans (strain ATCC 23147 / DSM 23189 / NBRC 102662 / NCIMB 1420 / SS-2)</name>
    <name type="common">Lewinella nigricans</name>
    <dbReference type="NCBI Taxonomy" id="1122177"/>
    <lineage>
        <taxon>Bacteria</taxon>
        <taxon>Pseudomonadati</taxon>
        <taxon>Bacteroidota</taxon>
        <taxon>Saprospiria</taxon>
        <taxon>Saprospirales</taxon>
        <taxon>Lewinellaceae</taxon>
        <taxon>Flavilitoribacter</taxon>
    </lineage>
</organism>
<feature type="region of interest" description="Disordered" evidence="2">
    <location>
        <begin position="1015"/>
        <end position="1049"/>
    </location>
</feature>
<evidence type="ECO:0000313" key="5">
    <source>
        <dbReference type="Proteomes" id="UP000223913"/>
    </source>
</evidence>
<dbReference type="InterPro" id="IPR007844">
    <property type="entry name" value="AsmA"/>
</dbReference>
<evidence type="ECO:0000313" key="4">
    <source>
        <dbReference type="EMBL" id="PHN06177.1"/>
    </source>
</evidence>
<reference evidence="4 5" key="1">
    <citation type="submission" date="2017-10" db="EMBL/GenBank/DDBJ databases">
        <title>The draft genome sequence of Lewinella nigricans NBRC 102662.</title>
        <authorList>
            <person name="Wang K."/>
        </authorList>
    </citation>
    <scope>NUCLEOTIDE SEQUENCE [LARGE SCALE GENOMIC DNA]</scope>
    <source>
        <strain evidence="4 5">NBRC 102662</strain>
    </source>
</reference>
<sequence length="1049" mass="114778">MKIVKRILIGILVLVVLLVAAAITLPMIFKDELVALTKEEINKNVRAKVDFETLDLSLLRSFPDLNMSLGNFTVEGIEQFEGIPLASGKTLDFGLDLMSVIKGKGTIGINSVHLEDPNVNILVLSDGSANYDIAVPTDERIQETASETDYSGMVIELDEYSITNGTFTYDDRSADTYVFAENINHSGSGNFTLEEFDLDTETDIAALTVSQAGIPYLKSAHTTLDAIFNIKQTESLYTLKDNELKVNDLIVNADGTIQLQEEDILLDLSFNSPQNEFKNLFSLIPNAYIAGYEDVQVDGGFVLNGEVKGTYNAEREQLPTFTINLDVSDGRVKYPDLPLSIDNIFAQANVQSPSSDLDQLKVDLPRFSLQLGDNPFRGSFSLRTPMSDPAVKASAKGTIDLADLVRAYPMEGIDVLTGLIKADMDVDTRYSFVESEQYDRINMSGDVSMSGFRYETAGLPPTTISKAEATFTPQRVVIEDFDAQLGKSDIRAQGNITNIMAYFSPDKTMKGDVVLRSNTFDANEWIAEEEVDTVSLAANTADENAAYEVFDRFDFNIDAEVGSILYDVYELKDTKAKGRMMPNRLEATSFSTVIEDSDMAGSGTITNMFDYVFNGGTLGGDIQVKSNLFNLNSFMGDEDATATTASSGEAAAYEVIVIPKNINMTILSEVNQVQYTNLVLRDVVGKLYMENGVAVLEDATAKGLGGDIGLSGSYSTEDPAKPYFTLKYNLNQLSFAETFKTFNSYAKLAPIGKYITGNLTSSLIMEGELGQDLMPKLETINAQGFLETINSFLADFQPFDAIGNALNIEELKNKIQLDDIKTWFTIEDGVIAVKPFDINIKGIGMTIAGSHGLNQSMDYSIKAKIPREMLEKSGIGRAAGSALDRLTAEANKIGFDIKKSEFVNVGINLGGSMTDPSVKYSLLGSEGNQTLEDAAKETVKNEIAEQKEKLEAEIEKQKEAAKAEVQSKVDAAVDSAKTAAQKELDKAKDKAIDQVKNQVGEKADTAAQKLLDNLLKKDTTKTTDQIKDQLDKFNPFKKKKKTEKEGGGE</sequence>
<protein>
    <recommendedName>
        <fullName evidence="3">AsmA domain-containing protein</fullName>
    </recommendedName>
</protein>
<dbReference type="InterPro" id="IPR052894">
    <property type="entry name" value="AsmA-related"/>
</dbReference>
<proteinExistence type="predicted"/>
<dbReference type="GO" id="GO:0005886">
    <property type="term" value="C:plasma membrane"/>
    <property type="evidence" value="ECO:0007669"/>
    <property type="project" value="TreeGrafter"/>
</dbReference>
<evidence type="ECO:0000256" key="2">
    <source>
        <dbReference type="SAM" id="MobiDB-lite"/>
    </source>
</evidence>
<gene>
    <name evidence="4" type="ORF">CRP01_11375</name>
</gene>
<accession>A0A2D0NCG3</accession>
<dbReference type="OrthoDB" id="596403at2"/>
<dbReference type="Proteomes" id="UP000223913">
    <property type="component" value="Unassembled WGS sequence"/>
</dbReference>
<dbReference type="EMBL" id="PDUD01000018">
    <property type="protein sequence ID" value="PHN06177.1"/>
    <property type="molecule type" value="Genomic_DNA"/>
</dbReference>
<dbReference type="AlphaFoldDB" id="A0A2D0NCG3"/>
<name>A0A2D0NCG3_FLAN2</name>
<dbReference type="Pfam" id="PF05170">
    <property type="entry name" value="AsmA"/>
    <property type="match status" value="1"/>
</dbReference>
<feature type="coiled-coil region" evidence="1">
    <location>
        <begin position="936"/>
        <end position="967"/>
    </location>
</feature>
<dbReference type="CDD" id="cd06503">
    <property type="entry name" value="ATP-synt_Fo_b"/>
    <property type="match status" value="1"/>
</dbReference>
<dbReference type="GO" id="GO:0090313">
    <property type="term" value="P:regulation of protein targeting to membrane"/>
    <property type="evidence" value="ECO:0007669"/>
    <property type="project" value="TreeGrafter"/>
</dbReference>